<dbReference type="AlphaFoldDB" id="W0ELX7"/>
<dbReference type="Proteomes" id="UP000018901">
    <property type="component" value="Chromosome"/>
</dbReference>
<keyword evidence="2" id="KW-0238">DNA-binding</keyword>
<keyword evidence="3" id="KW-0804">Transcription</keyword>
<dbReference type="InterPro" id="IPR000792">
    <property type="entry name" value="Tscrpt_reg_LuxR_C"/>
</dbReference>
<evidence type="ECO:0000259" key="5">
    <source>
        <dbReference type="PROSITE" id="PS50043"/>
    </source>
</evidence>
<evidence type="ECO:0000256" key="2">
    <source>
        <dbReference type="ARBA" id="ARBA00023125"/>
    </source>
</evidence>
<dbReference type="GO" id="GO:0003677">
    <property type="term" value="F:DNA binding"/>
    <property type="evidence" value="ECO:0007669"/>
    <property type="project" value="UniProtKB-KW"/>
</dbReference>
<accession>W0ELX7</accession>
<dbReference type="STRING" id="880074.BARVI_02195"/>
<dbReference type="KEGG" id="bvs:BARVI_02195"/>
<dbReference type="SMART" id="SM00421">
    <property type="entry name" value="HTH_LUXR"/>
    <property type="match status" value="1"/>
</dbReference>
<protein>
    <recommendedName>
        <fullName evidence="5">HTH luxR-type domain-containing protein</fullName>
    </recommendedName>
</protein>
<dbReference type="InterPro" id="IPR036388">
    <property type="entry name" value="WH-like_DNA-bd_sf"/>
</dbReference>
<dbReference type="Gene3D" id="1.10.10.10">
    <property type="entry name" value="Winged helix-like DNA-binding domain superfamily/Winged helix DNA-binding domain"/>
    <property type="match status" value="1"/>
</dbReference>
<sequence>MYTMRIAVITPHTLMNLGLKHLFQRYFDVTPALYNRADGFFNDTPEQFDAYILQPDLLVAYSDFFLPRKSKIMLLTTHCETATETFAPALPVHENEEAMLERIERFIEQLDRQSENLNHDLSPRETEVLKLVAKGFMNKEIADQLNISINTVLSHRKNLTAKLGIKTVSGLSFYAMMNGYISDIDNK</sequence>
<dbReference type="InterPro" id="IPR016032">
    <property type="entry name" value="Sig_transdc_resp-reg_C-effctor"/>
</dbReference>
<evidence type="ECO:0000256" key="1">
    <source>
        <dbReference type="ARBA" id="ARBA00023015"/>
    </source>
</evidence>
<dbReference type="EMBL" id="CP007034">
    <property type="protein sequence ID" value="AHF11850.1"/>
    <property type="molecule type" value="Genomic_DNA"/>
</dbReference>
<feature type="domain" description="HTH luxR-type" evidence="5">
    <location>
        <begin position="114"/>
        <end position="179"/>
    </location>
</feature>
<dbReference type="GO" id="GO:0006355">
    <property type="term" value="P:regulation of DNA-templated transcription"/>
    <property type="evidence" value="ECO:0007669"/>
    <property type="project" value="InterPro"/>
</dbReference>
<name>W0ELX7_9BACT</name>
<gene>
    <name evidence="6" type="ORF">BARVI_02195</name>
</gene>
<keyword evidence="4" id="KW-0175">Coiled coil</keyword>
<dbReference type="HOGENOM" id="CLU_000445_90_1_10"/>
<proteinExistence type="predicted"/>
<evidence type="ECO:0000256" key="3">
    <source>
        <dbReference type="ARBA" id="ARBA00023163"/>
    </source>
</evidence>
<feature type="coiled-coil region" evidence="4">
    <location>
        <begin position="93"/>
        <end position="120"/>
    </location>
</feature>
<dbReference type="PROSITE" id="PS50043">
    <property type="entry name" value="HTH_LUXR_2"/>
    <property type="match status" value="1"/>
</dbReference>
<evidence type="ECO:0000313" key="6">
    <source>
        <dbReference type="EMBL" id="AHF11850.1"/>
    </source>
</evidence>
<dbReference type="PANTHER" id="PTHR44688:SF16">
    <property type="entry name" value="DNA-BINDING TRANSCRIPTIONAL ACTIVATOR DEVR_DOSR"/>
    <property type="match status" value="1"/>
</dbReference>
<dbReference type="Pfam" id="PF00196">
    <property type="entry name" value="GerE"/>
    <property type="match status" value="1"/>
</dbReference>
<reference evidence="6 7" key="1">
    <citation type="submission" date="2013-12" db="EMBL/GenBank/DDBJ databases">
        <authorList>
            <consortium name="DOE Joint Genome Institute"/>
            <person name="Eisen J."/>
            <person name="Huntemann M."/>
            <person name="Han J."/>
            <person name="Chen A."/>
            <person name="Kyrpides N."/>
            <person name="Mavromatis K."/>
            <person name="Markowitz V."/>
            <person name="Palaniappan K."/>
            <person name="Ivanova N."/>
            <person name="Schaumberg A."/>
            <person name="Pati A."/>
            <person name="Liolios K."/>
            <person name="Nordberg H.P."/>
            <person name="Cantor M.N."/>
            <person name="Hua S.X."/>
            <person name="Woyke T."/>
        </authorList>
    </citation>
    <scope>NUCLEOTIDE SEQUENCE [LARGE SCALE GENOMIC DNA]</scope>
    <source>
        <strain evidence="7">DSM 18177</strain>
    </source>
</reference>
<keyword evidence="1" id="KW-0805">Transcription regulation</keyword>
<organism evidence="6 7">
    <name type="scientific">Barnesiella viscericola DSM 18177</name>
    <dbReference type="NCBI Taxonomy" id="880074"/>
    <lineage>
        <taxon>Bacteria</taxon>
        <taxon>Pseudomonadati</taxon>
        <taxon>Bacteroidota</taxon>
        <taxon>Bacteroidia</taxon>
        <taxon>Bacteroidales</taxon>
        <taxon>Barnesiellaceae</taxon>
        <taxon>Barnesiella</taxon>
    </lineage>
</organism>
<dbReference type="CDD" id="cd06170">
    <property type="entry name" value="LuxR_C_like"/>
    <property type="match status" value="1"/>
</dbReference>
<keyword evidence="7" id="KW-1185">Reference proteome</keyword>
<dbReference type="PROSITE" id="PS00622">
    <property type="entry name" value="HTH_LUXR_1"/>
    <property type="match status" value="1"/>
</dbReference>
<dbReference type="PANTHER" id="PTHR44688">
    <property type="entry name" value="DNA-BINDING TRANSCRIPTIONAL ACTIVATOR DEVR_DOSR"/>
    <property type="match status" value="1"/>
</dbReference>
<evidence type="ECO:0000313" key="7">
    <source>
        <dbReference type="Proteomes" id="UP000018901"/>
    </source>
</evidence>
<evidence type="ECO:0000256" key="4">
    <source>
        <dbReference type="SAM" id="Coils"/>
    </source>
</evidence>
<dbReference type="SUPFAM" id="SSF46894">
    <property type="entry name" value="C-terminal effector domain of the bipartite response regulators"/>
    <property type="match status" value="1"/>
</dbReference>
<dbReference type="eggNOG" id="COG2197">
    <property type="taxonomic scope" value="Bacteria"/>
</dbReference>
<dbReference type="PRINTS" id="PR00038">
    <property type="entry name" value="HTHLUXR"/>
</dbReference>